<evidence type="ECO:0000313" key="3">
    <source>
        <dbReference type="Proteomes" id="UP000579153"/>
    </source>
</evidence>
<comment type="caution">
    <text evidence="2">The sequence shown here is derived from an EMBL/GenBank/DDBJ whole genome shotgun (WGS) entry which is preliminary data.</text>
</comment>
<evidence type="ECO:0000256" key="1">
    <source>
        <dbReference type="SAM" id="SignalP"/>
    </source>
</evidence>
<feature type="chain" id="PRO_5031398917" description="DUF3515 domain-containing protein" evidence="1">
    <location>
        <begin position="23"/>
        <end position="143"/>
    </location>
</feature>
<reference evidence="2 3" key="1">
    <citation type="submission" date="2020-08" db="EMBL/GenBank/DDBJ databases">
        <title>Sequencing the genomes of 1000 actinobacteria strains.</title>
        <authorList>
            <person name="Klenk H.-P."/>
        </authorList>
    </citation>
    <scope>NUCLEOTIDE SEQUENCE [LARGE SCALE GENOMIC DNA]</scope>
    <source>
        <strain evidence="2 3">DSM 45507</strain>
    </source>
</reference>
<organism evidence="2 3">
    <name type="scientific">Nonomuraea jabiensis</name>
    <dbReference type="NCBI Taxonomy" id="882448"/>
    <lineage>
        <taxon>Bacteria</taxon>
        <taxon>Bacillati</taxon>
        <taxon>Actinomycetota</taxon>
        <taxon>Actinomycetes</taxon>
        <taxon>Streptosporangiales</taxon>
        <taxon>Streptosporangiaceae</taxon>
        <taxon>Nonomuraea</taxon>
    </lineage>
</organism>
<gene>
    <name evidence="2" type="ORF">HD596_000985</name>
</gene>
<protein>
    <recommendedName>
        <fullName evidence="4">DUF3515 domain-containing protein</fullName>
    </recommendedName>
</protein>
<sequence>MRAAAALLVLLALAGCGGTVQVDPPSPTGEAVTACGKLATLLPQTLDGDRRGTSTPESPYVAVWGDGAIALRCGVPRPARMAPTDQLQEIGGVGWFADPDRPTLFTAVTDAAYVEVTVGGEHVAAEVLADLSKPISQVSPPSR</sequence>
<dbReference type="AlphaFoldDB" id="A0A7W9FZ29"/>
<keyword evidence="1" id="KW-0732">Signal</keyword>
<keyword evidence="3" id="KW-1185">Reference proteome</keyword>
<dbReference type="EMBL" id="JACHMB010000001">
    <property type="protein sequence ID" value="MBB5774229.1"/>
    <property type="molecule type" value="Genomic_DNA"/>
</dbReference>
<dbReference type="Pfam" id="PF12028">
    <property type="entry name" value="DUF3515"/>
    <property type="match status" value="1"/>
</dbReference>
<dbReference type="InterPro" id="IPR021903">
    <property type="entry name" value="DUF3515"/>
</dbReference>
<name>A0A7W9FZ29_9ACTN</name>
<evidence type="ECO:0000313" key="2">
    <source>
        <dbReference type="EMBL" id="MBB5774229.1"/>
    </source>
</evidence>
<accession>A0A7W9FZ29</accession>
<feature type="signal peptide" evidence="1">
    <location>
        <begin position="1"/>
        <end position="22"/>
    </location>
</feature>
<dbReference type="PROSITE" id="PS51257">
    <property type="entry name" value="PROKAR_LIPOPROTEIN"/>
    <property type="match status" value="1"/>
</dbReference>
<evidence type="ECO:0008006" key="4">
    <source>
        <dbReference type="Google" id="ProtNLM"/>
    </source>
</evidence>
<proteinExistence type="predicted"/>
<dbReference type="RefSeq" id="WP_185068077.1">
    <property type="nucleotide sequence ID" value="NZ_JACHMB010000001.1"/>
</dbReference>
<dbReference type="Proteomes" id="UP000579153">
    <property type="component" value="Unassembled WGS sequence"/>
</dbReference>